<comment type="caution">
    <text evidence="6">The sequence shown here is derived from an EMBL/GenBank/DDBJ whole genome shotgun (WGS) entry which is preliminary data.</text>
</comment>
<evidence type="ECO:0000313" key="7">
    <source>
        <dbReference type="Proteomes" id="UP000319783"/>
    </source>
</evidence>
<gene>
    <name evidence="6" type="ORF">JETT_2910</name>
</gene>
<dbReference type="PROSITE" id="PS51007">
    <property type="entry name" value="CYTC"/>
    <property type="match status" value="1"/>
</dbReference>
<keyword evidence="3 4" id="KW-0408">Iron</keyword>
<evidence type="ECO:0000313" key="6">
    <source>
        <dbReference type="EMBL" id="TLD40811.1"/>
    </source>
</evidence>
<name>A0A533QDP4_9BACT</name>
<keyword evidence="6" id="KW-0560">Oxidoreductase</keyword>
<evidence type="ECO:0000256" key="4">
    <source>
        <dbReference type="PROSITE-ProRule" id="PRU00433"/>
    </source>
</evidence>
<dbReference type="InterPro" id="IPR036909">
    <property type="entry name" value="Cyt_c-like_dom_sf"/>
</dbReference>
<dbReference type="InterPro" id="IPR051395">
    <property type="entry name" value="Cytochrome_c_Peroxidase/MauG"/>
</dbReference>
<dbReference type="AlphaFoldDB" id="A0A533QDP4"/>
<accession>A0A533QDP4</accession>
<keyword evidence="6" id="KW-0575">Peroxidase</keyword>
<dbReference type="EMBL" id="SULG01000078">
    <property type="protein sequence ID" value="TLD40811.1"/>
    <property type="molecule type" value="Genomic_DNA"/>
</dbReference>
<evidence type="ECO:0000256" key="3">
    <source>
        <dbReference type="ARBA" id="ARBA00023004"/>
    </source>
</evidence>
<protein>
    <submittedName>
        <fullName evidence="6">Cytochrome c peroxidase</fullName>
    </submittedName>
</protein>
<evidence type="ECO:0000256" key="2">
    <source>
        <dbReference type="ARBA" id="ARBA00022723"/>
    </source>
</evidence>
<dbReference type="GO" id="GO:0046872">
    <property type="term" value="F:metal ion binding"/>
    <property type="evidence" value="ECO:0007669"/>
    <property type="project" value="UniProtKB-KW"/>
</dbReference>
<dbReference type="PANTHER" id="PTHR30600">
    <property type="entry name" value="CYTOCHROME C PEROXIDASE-RELATED"/>
    <property type="match status" value="1"/>
</dbReference>
<dbReference type="GO" id="GO:0009055">
    <property type="term" value="F:electron transfer activity"/>
    <property type="evidence" value="ECO:0007669"/>
    <property type="project" value="InterPro"/>
</dbReference>
<dbReference type="SUPFAM" id="SSF46626">
    <property type="entry name" value="Cytochrome c"/>
    <property type="match status" value="1"/>
</dbReference>
<evidence type="ECO:0000259" key="5">
    <source>
        <dbReference type="PROSITE" id="PS51007"/>
    </source>
</evidence>
<keyword evidence="2 4" id="KW-0479">Metal-binding</keyword>
<reference evidence="6 7" key="1">
    <citation type="submission" date="2019-04" db="EMBL/GenBank/DDBJ databases">
        <title>Genome of a novel bacterium Candidatus Jettenia ecosi reconstructed from metagenome of an anammox bioreactor.</title>
        <authorList>
            <person name="Mardanov A.V."/>
            <person name="Beletsky A.V."/>
            <person name="Ravin N.V."/>
            <person name="Botchkova E.A."/>
            <person name="Litti Y.V."/>
            <person name="Nozhevnikova A.N."/>
        </authorList>
    </citation>
    <scope>NUCLEOTIDE SEQUENCE [LARGE SCALE GENOMIC DNA]</scope>
    <source>
        <strain evidence="6">J2</strain>
    </source>
</reference>
<feature type="domain" description="Cytochrome c" evidence="5">
    <location>
        <begin position="359"/>
        <end position="475"/>
    </location>
</feature>
<sequence>MCSQIKLRTAAIVIPSILLIVTLGFAFSSRKVSIGVEQKQTTEEDDPAGIEQKLNPLIEMSVAPVQKSESGVSDFITEGQRIFRFDTYGDEEFWGDKLQLHKSIEKVSPKKALALGLKIDVRALPKHIIRKIKEGNLNLDDPNNTLLLLKRNAIVGVTGFFNDDGTLKSIGFQCSLCHSTVNNSLIFGIGERLDGWANYDLDVGSITALSPNLNVIATILNTSVEIVKKVLNSWGPGKFDAELLLDGKGFRPDGGSAATMLPNAFGLAGFNLHTWTGAWGTVTYWNAFVANIELHGKGTFFDPRLDDASKFPIAAKEGFGNLRAKPDEDLITSKLPALHFYQLSLLAPKPKAGIHFDKDAAERGKEVFEGKGECNNCHITPLWSEPGWNLHKPEDIGIDSFQANRAPDNRYKTANLEGLFIREFGIFMKQKNKGRFFHDGRFATLKDVVKHYNTALNLSLSDQQINNLVEYLKSL</sequence>
<dbReference type="GO" id="GO:0004130">
    <property type="term" value="F:cytochrome-c peroxidase activity"/>
    <property type="evidence" value="ECO:0007669"/>
    <property type="project" value="TreeGrafter"/>
</dbReference>
<dbReference type="InterPro" id="IPR009056">
    <property type="entry name" value="Cyt_c-like_dom"/>
</dbReference>
<proteinExistence type="predicted"/>
<organism evidence="6 7">
    <name type="scientific">Candidatus Jettenia ecosi</name>
    <dbReference type="NCBI Taxonomy" id="2494326"/>
    <lineage>
        <taxon>Bacteria</taxon>
        <taxon>Pseudomonadati</taxon>
        <taxon>Planctomycetota</taxon>
        <taxon>Candidatus Brocadiia</taxon>
        <taxon>Candidatus Brocadiales</taxon>
        <taxon>Candidatus Brocadiaceae</taxon>
        <taxon>Candidatus Jettenia</taxon>
    </lineage>
</organism>
<dbReference type="Proteomes" id="UP000319783">
    <property type="component" value="Unassembled WGS sequence"/>
</dbReference>
<keyword evidence="1 4" id="KW-0349">Heme</keyword>
<dbReference type="GO" id="GO:0020037">
    <property type="term" value="F:heme binding"/>
    <property type="evidence" value="ECO:0007669"/>
    <property type="project" value="InterPro"/>
</dbReference>
<dbReference type="Gene3D" id="1.10.760.10">
    <property type="entry name" value="Cytochrome c-like domain"/>
    <property type="match status" value="1"/>
</dbReference>
<evidence type="ECO:0000256" key="1">
    <source>
        <dbReference type="ARBA" id="ARBA00022617"/>
    </source>
</evidence>